<dbReference type="GO" id="GO:0008168">
    <property type="term" value="F:methyltransferase activity"/>
    <property type="evidence" value="ECO:0007669"/>
    <property type="project" value="UniProtKB-KW"/>
</dbReference>
<dbReference type="InterPro" id="IPR029063">
    <property type="entry name" value="SAM-dependent_MTases_sf"/>
</dbReference>
<dbReference type="Proteomes" id="UP000240506">
    <property type="component" value="Unassembled WGS sequence"/>
</dbReference>
<dbReference type="PANTHER" id="PTHR43861">
    <property type="entry name" value="TRANS-ACONITATE 2-METHYLTRANSFERASE-RELATED"/>
    <property type="match status" value="1"/>
</dbReference>
<dbReference type="Pfam" id="PF13489">
    <property type="entry name" value="Methyltransf_23"/>
    <property type="match status" value="1"/>
</dbReference>
<reference evidence="1 3" key="2">
    <citation type="submission" date="2018-04" db="EMBL/GenBank/DDBJ databases">
        <title>Genomic sequence of a freshwater isolate of Shewanella morhuae.</title>
        <authorList>
            <person name="Castillo D.E."/>
            <person name="Gram L."/>
        </authorList>
    </citation>
    <scope>NUCLEOTIDE SEQUENCE [LARGE SCALE GENOMIC DNA]</scope>
    <source>
        <strain evidence="1 3">CW7</strain>
    </source>
</reference>
<dbReference type="GO" id="GO:0032259">
    <property type="term" value="P:methylation"/>
    <property type="evidence" value="ECO:0007669"/>
    <property type="project" value="UniProtKB-KW"/>
</dbReference>
<evidence type="ECO:0000313" key="1">
    <source>
        <dbReference type="EMBL" id="PTA50815.1"/>
    </source>
</evidence>
<gene>
    <name evidence="1" type="ORF">C9I43_09995</name>
    <name evidence="2" type="ORF">NCTC10736_01798</name>
</gene>
<dbReference type="CDD" id="cd02440">
    <property type="entry name" value="AdoMet_MTases"/>
    <property type="match status" value="1"/>
</dbReference>
<keyword evidence="2" id="KW-0808">Transferase</keyword>
<dbReference type="Proteomes" id="UP000255061">
    <property type="component" value="Unassembled WGS sequence"/>
</dbReference>
<name>A0A380A8I4_9GAMM</name>
<keyword evidence="2" id="KW-0489">Methyltransferase</keyword>
<sequence>MPTVQCQLCHTQQWRIFSQISFGVWDKNTSMLVRKSSDYPLSICQHCGHVQISSEYTSELFKNLYFHSAQEAVMWHESLLNSNSPYEEMVSFALSDLAPNTIVDFGCGEGKLLEATHSATPKSTLIGIDFNDRFSQKNIRYLSFDLNQLQNLSNDHWPNGVDLAMASHVLEHVIDPVDFLRQIKKQLSPTGAIFIEVPDFSERHNIESIGMSNLINLQHIHYFTVDSLNYAAHKAGLKAVKIARITTGYIPRLQMLLKVNLIEQAHVSVPIFNAVDVICHYQAQCSELRSRLASILREKIIQEGKVGLWGIGADFYSLINEHADLKSLISQGKMILFDYALKGKEFQSQIILCSSDIPTVDYTVLISPLLLETRIKMRAVCCDWKNVLDCYLK</sequence>
<evidence type="ECO:0000313" key="3">
    <source>
        <dbReference type="Proteomes" id="UP000240506"/>
    </source>
</evidence>
<keyword evidence="3" id="KW-1185">Reference proteome</keyword>
<dbReference type="Gene3D" id="3.40.50.150">
    <property type="entry name" value="Vaccinia Virus protein VP39"/>
    <property type="match status" value="1"/>
</dbReference>
<reference evidence="2 4" key="3">
    <citation type="submission" date="2018-06" db="EMBL/GenBank/DDBJ databases">
        <authorList>
            <consortium name="Pathogen Informatics"/>
            <person name="Doyle S."/>
        </authorList>
    </citation>
    <scope>NUCLEOTIDE SEQUENCE [LARGE SCALE GENOMIC DNA]</scope>
    <source>
        <strain evidence="2 4">NCTC10736</strain>
    </source>
</reference>
<dbReference type="AlphaFoldDB" id="A0A380A8I4"/>
<accession>A0A380A8I4</accession>
<dbReference type="EMBL" id="UGYV01000001">
    <property type="protein sequence ID" value="SUI76004.1"/>
    <property type="molecule type" value="Genomic_DNA"/>
</dbReference>
<reference evidence="1" key="1">
    <citation type="submission" date="2018-03" db="EMBL/GenBank/DDBJ databases">
        <authorList>
            <person name="Dailey F.E."/>
        </authorList>
    </citation>
    <scope>NUCLEOTIDE SEQUENCE</scope>
    <source>
        <strain evidence="1">CW7</strain>
    </source>
</reference>
<evidence type="ECO:0000313" key="2">
    <source>
        <dbReference type="EMBL" id="SUI76004.1"/>
    </source>
</evidence>
<dbReference type="EMBL" id="PYSG01000002">
    <property type="protein sequence ID" value="PTA50815.1"/>
    <property type="molecule type" value="Genomic_DNA"/>
</dbReference>
<dbReference type="SUPFAM" id="SSF53335">
    <property type="entry name" value="S-adenosyl-L-methionine-dependent methyltransferases"/>
    <property type="match status" value="1"/>
</dbReference>
<dbReference type="RefSeq" id="WP_107883354.1">
    <property type="nucleotide sequence ID" value="NZ_PYSG01000002.1"/>
</dbReference>
<proteinExistence type="predicted"/>
<protein>
    <submittedName>
        <fullName evidence="1">Class I SAM-dependent methyltransferase</fullName>
    </submittedName>
    <submittedName>
        <fullName evidence="2">Trans-aconitate methyltransferase</fullName>
    </submittedName>
</protein>
<organism evidence="2 4">
    <name type="scientific">Shewanella morhuae</name>
    <dbReference type="NCBI Taxonomy" id="365591"/>
    <lineage>
        <taxon>Bacteria</taxon>
        <taxon>Pseudomonadati</taxon>
        <taxon>Pseudomonadota</taxon>
        <taxon>Gammaproteobacteria</taxon>
        <taxon>Alteromonadales</taxon>
        <taxon>Shewanellaceae</taxon>
        <taxon>Shewanella</taxon>
    </lineage>
</organism>
<evidence type="ECO:0000313" key="4">
    <source>
        <dbReference type="Proteomes" id="UP000255061"/>
    </source>
</evidence>